<dbReference type="SMART" id="SM00233">
    <property type="entry name" value="PH"/>
    <property type="match status" value="1"/>
</dbReference>
<sequence length="296" mass="33531">MTKVEVTKDNVESCDASTLVAKREDVLYNVRVAVVGIGITHFGKSGKKAILTRSLSTRLLVRNNKENLINDRFKEISFTLKTYSDFAQLDTLASLRLQGYDGEHLPSETIFSSHAPLMIDQTKIQLELYFKCILASLQKLKDIVILYNFLELSNKKAKRFNSAAAIKEGYLSRKEGKLFGKWKARYFILNSSSLDYYHFKGGDRKGVIELRDALVGRQAKDDTITTDYRHALTINELVTSKQFNRHSLCAYNDEERDGWADAIIKVMQSLGSTTPAGTSSNILKRLAKKEDYSYNS</sequence>
<dbReference type="InterPro" id="IPR011993">
    <property type="entry name" value="PH-like_dom_sf"/>
</dbReference>
<gene>
    <name evidence="2" type="ORF">HPULCUR_004311</name>
</gene>
<dbReference type="PANTHER" id="PTHR12092:SF16">
    <property type="entry name" value="PH DOMAIN-CONTAINING PROTEIN"/>
    <property type="match status" value="1"/>
</dbReference>
<dbReference type="SUPFAM" id="SSF50729">
    <property type="entry name" value="PH domain-like"/>
    <property type="match status" value="1"/>
</dbReference>
<dbReference type="CDD" id="cd06093">
    <property type="entry name" value="PX_domain"/>
    <property type="match status" value="1"/>
</dbReference>
<comment type="caution">
    <text evidence="2">The sequence shown here is derived from an EMBL/GenBank/DDBJ whole genome shotgun (WGS) entry which is preliminary data.</text>
</comment>
<dbReference type="Gene3D" id="3.30.1520.10">
    <property type="entry name" value="Phox-like domain"/>
    <property type="match status" value="1"/>
</dbReference>
<keyword evidence="3" id="KW-1185">Reference proteome</keyword>
<dbReference type="InterPro" id="IPR036871">
    <property type="entry name" value="PX_dom_sf"/>
</dbReference>
<dbReference type="PANTHER" id="PTHR12092">
    <property type="entry name" value="PLECKSTRIN"/>
    <property type="match status" value="1"/>
</dbReference>
<proteinExistence type="predicted"/>
<dbReference type="Pfam" id="PF00169">
    <property type="entry name" value="PH"/>
    <property type="match status" value="1"/>
</dbReference>
<dbReference type="InterPro" id="IPR037370">
    <property type="entry name" value="Pleckstrin"/>
</dbReference>
<evidence type="ECO:0000313" key="2">
    <source>
        <dbReference type="EMBL" id="GAA5798904.1"/>
    </source>
</evidence>
<dbReference type="Gene3D" id="2.30.29.30">
    <property type="entry name" value="Pleckstrin-homology domain (PH domain)/Phosphotyrosine-binding domain (PTB)"/>
    <property type="match status" value="1"/>
</dbReference>
<name>A0ABP9XVV5_9FUNG</name>
<accession>A0ABP9XVV5</accession>
<dbReference type="Proteomes" id="UP001476247">
    <property type="component" value="Unassembled WGS sequence"/>
</dbReference>
<dbReference type="EMBL" id="BAABUJ010000011">
    <property type="protein sequence ID" value="GAA5798904.1"/>
    <property type="molecule type" value="Genomic_DNA"/>
</dbReference>
<dbReference type="SUPFAM" id="SSF64268">
    <property type="entry name" value="PX domain"/>
    <property type="match status" value="1"/>
</dbReference>
<dbReference type="PROSITE" id="PS50003">
    <property type="entry name" value="PH_DOMAIN"/>
    <property type="match status" value="1"/>
</dbReference>
<protein>
    <recommendedName>
        <fullName evidence="1">PH domain-containing protein</fullName>
    </recommendedName>
</protein>
<evidence type="ECO:0000259" key="1">
    <source>
        <dbReference type="PROSITE" id="PS50003"/>
    </source>
</evidence>
<evidence type="ECO:0000313" key="3">
    <source>
        <dbReference type="Proteomes" id="UP001476247"/>
    </source>
</evidence>
<reference evidence="2 3" key="1">
    <citation type="submission" date="2024-04" db="EMBL/GenBank/DDBJ databases">
        <title>genome sequences of Mucor flavus KT1a and Helicostylum pulchrum KT1b strains isolation_sourced from the surface of a dry-aged beef.</title>
        <authorList>
            <person name="Toyotome T."/>
            <person name="Hosono M."/>
            <person name="Torimaru M."/>
            <person name="Fukuda K."/>
            <person name="Mikami N."/>
        </authorList>
    </citation>
    <scope>NUCLEOTIDE SEQUENCE [LARGE SCALE GENOMIC DNA]</scope>
    <source>
        <strain evidence="2 3">KT1b</strain>
    </source>
</reference>
<feature type="domain" description="PH" evidence="1">
    <location>
        <begin position="164"/>
        <end position="268"/>
    </location>
</feature>
<organism evidence="2 3">
    <name type="scientific">Helicostylum pulchrum</name>
    <dbReference type="NCBI Taxonomy" id="562976"/>
    <lineage>
        <taxon>Eukaryota</taxon>
        <taxon>Fungi</taxon>
        <taxon>Fungi incertae sedis</taxon>
        <taxon>Mucoromycota</taxon>
        <taxon>Mucoromycotina</taxon>
        <taxon>Mucoromycetes</taxon>
        <taxon>Mucorales</taxon>
        <taxon>Mucorineae</taxon>
        <taxon>Mucoraceae</taxon>
        <taxon>Helicostylum</taxon>
    </lineage>
</organism>
<dbReference type="InterPro" id="IPR001849">
    <property type="entry name" value="PH_domain"/>
</dbReference>